<dbReference type="Gene3D" id="3.40.190.120">
    <property type="entry name" value="Osmoprotection protein (prox), domain 2"/>
    <property type="match status" value="1"/>
</dbReference>
<dbReference type="STRING" id="117157.SAMN04489717_1347"/>
<dbReference type="EMBL" id="LT629732">
    <property type="protein sequence ID" value="SDS01824.1"/>
    <property type="molecule type" value="Genomic_DNA"/>
</dbReference>
<evidence type="ECO:0000259" key="2">
    <source>
        <dbReference type="Pfam" id="PF04069"/>
    </source>
</evidence>
<proteinExistence type="predicted"/>
<organism evidence="3 4">
    <name type="scientific">Actinopolymorpha singaporensis</name>
    <dbReference type="NCBI Taxonomy" id="117157"/>
    <lineage>
        <taxon>Bacteria</taxon>
        <taxon>Bacillati</taxon>
        <taxon>Actinomycetota</taxon>
        <taxon>Actinomycetes</taxon>
        <taxon>Propionibacteriales</taxon>
        <taxon>Actinopolymorphaceae</taxon>
        <taxon>Actinopolymorpha</taxon>
    </lineage>
</organism>
<keyword evidence="1" id="KW-0732">Signal</keyword>
<dbReference type="InterPro" id="IPR007210">
    <property type="entry name" value="ABC_Gly_betaine_transp_sub-bd"/>
</dbReference>
<dbReference type="AlphaFoldDB" id="A0A1H1NS61"/>
<protein>
    <submittedName>
        <fullName evidence="3">Osmoprotectant transport system substrate-binding protein</fullName>
    </submittedName>
</protein>
<dbReference type="Pfam" id="PF04069">
    <property type="entry name" value="OpuAC"/>
    <property type="match status" value="1"/>
</dbReference>
<dbReference type="OrthoDB" id="9781705at2"/>
<feature type="domain" description="ABC-type glycine betaine transport system substrate-binding" evidence="2">
    <location>
        <begin position="41"/>
        <end position="302"/>
    </location>
</feature>
<dbReference type="PROSITE" id="PS51257">
    <property type="entry name" value="PROKAR_LIPOPROTEIN"/>
    <property type="match status" value="1"/>
</dbReference>
<feature type="chain" id="PRO_5038880941" evidence="1">
    <location>
        <begin position="19"/>
        <end position="306"/>
    </location>
</feature>
<dbReference type="GO" id="GO:0022857">
    <property type="term" value="F:transmembrane transporter activity"/>
    <property type="evidence" value="ECO:0007669"/>
    <property type="project" value="InterPro"/>
</dbReference>
<dbReference type="CDD" id="cd13606">
    <property type="entry name" value="PBP2_ProX_like"/>
    <property type="match status" value="1"/>
</dbReference>
<dbReference type="SUPFAM" id="SSF53850">
    <property type="entry name" value="Periplasmic binding protein-like II"/>
    <property type="match status" value="1"/>
</dbReference>
<evidence type="ECO:0000256" key="1">
    <source>
        <dbReference type="SAM" id="SignalP"/>
    </source>
</evidence>
<evidence type="ECO:0000313" key="4">
    <source>
        <dbReference type="Proteomes" id="UP000198983"/>
    </source>
</evidence>
<feature type="signal peptide" evidence="1">
    <location>
        <begin position="1"/>
        <end position="18"/>
    </location>
</feature>
<gene>
    <name evidence="3" type="ORF">SAMN04489717_1347</name>
</gene>
<dbReference type="GO" id="GO:0043190">
    <property type="term" value="C:ATP-binding cassette (ABC) transporter complex"/>
    <property type="evidence" value="ECO:0007669"/>
    <property type="project" value="InterPro"/>
</dbReference>
<evidence type="ECO:0000313" key="3">
    <source>
        <dbReference type="EMBL" id="SDS01824.1"/>
    </source>
</evidence>
<keyword evidence="4" id="KW-1185">Reference proteome</keyword>
<reference evidence="3 4" key="1">
    <citation type="submission" date="2016-10" db="EMBL/GenBank/DDBJ databases">
        <authorList>
            <person name="de Groot N.N."/>
        </authorList>
    </citation>
    <scope>NUCLEOTIDE SEQUENCE [LARGE SCALE GENOMIC DNA]</scope>
    <source>
        <strain evidence="3 4">DSM 22024</strain>
    </source>
</reference>
<dbReference type="Proteomes" id="UP000198983">
    <property type="component" value="Chromosome I"/>
</dbReference>
<dbReference type="RefSeq" id="WP_092651603.1">
    <property type="nucleotide sequence ID" value="NZ_LT629732.1"/>
</dbReference>
<sequence length="306" mass="32249">MKFAKIAAAATVALLALAGCGGGNNPMAEKTKAPATKAPADTIVVGSADFPESTLIGEIYAGALRAKGVKVTTKFGIGAREIYLKALEDGSIDLIPEYTGNLLQAFDEKTTASTSDDVYSELKKATPSKLTVLEQASAEDKDAVAVTKETAAKYKLKKLSDLKPVAGKLVLGGPPEWKTRERSGVPALKKVYGLQFKGDFKSLKGTLIPQALANGQVDAANMFTTDPMVQKNGFVLLDDDKALFPAQNVVPLINKSKASPKVEEALNGVSAKLDTKTLLSLNTQVVVDKKDASAVAKQWLAQNGLV</sequence>
<accession>A0A1H1NS61</accession>
<dbReference type="Gene3D" id="3.40.190.10">
    <property type="entry name" value="Periplasmic binding protein-like II"/>
    <property type="match status" value="1"/>
</dbReference>
<name>A0A1H1NS61_9ACTN</name>